<evidence type="ECO:0000313" key="1">
    <source>
        <dbReference type="EMBL" id="KYM83249.1"/>
    </source>
</evidence>
<reference evidence="1 2" key="1">
    <citation type="submission" date="2015-09" db="EMBL/GenBank/DDBJ databases">
        <title>Atta colombica WGS genome.</title>
        <authorList>
            <person name="Nygaard S."/>
            <person name="Hu H."/>
            <person name="Boomsma J."/>
            <person name="Zhang G."/>
        </authorList>
    </citation>
    <scope>NUCLEOTIDE SEQUENCE [LARGE SCALE GENOMIC DNA]</scope>
    <source>
        <strain evidence="1">Treedump-2</strain>
        <tissue evidence="1">Whole body</tissue>
    </source>
</reference>
<name>A0A195BGB2_9HYME</name>
<dbReference type="AlphaFoldDB" id="A0A195BGB2"/>
<sequence length="103" mass="11693">MQTSTIASINVKAQAYAVLLELFIPKYGREHTREEEARNTIPAANNDLIAFEFDPTHCPSGINERNNEGIEMIEQYIFLPINTSKGFLTINLRISIPENINTR</sequence>
<dbReference type="Proteomes" id="UP000078540">
    <property type="component" value="Unassembled WGS sequence"/>
</dbReference>
<gene>
    <name evidence="1" type="ORF">ALC53_06517</name>
</gene>
<organism evidence="1 2">
    <name type="scientific">Atta colombica</name>
    <dbReference type="NCBI Taxonomy" id="520822"/>
    <lineage>
        <taxon>Eukaryota</taxon>
        <taxon>Metazoa</taxon>
        <taxon>Ecdysozoa</taxon>
        <taxon>Arthropoda</taxon>
        <taxon>Hexapoda</taxon>
        <taxon>Insecta</taxon>
        <taxon>Pterygota</taxon>
        <taxon>Neoptera</taxon>
        <taxon>Endopterygota</taxon>
        <taxon>Hymenoptera</taxon>
        <taxon>Apocrita</taxon>
        <taxon>Aculeata</taxon>
        <taxon>Formicoidea</taxon>
        <taxon>Formicidae</taxon>
        <taxon>Myrmicinae</taxon>
        <taxon>Atta</taxon>
    </lineage>
</organism>
<proteinExistence type="predicted"/>
<accession>A0A195BGB2</accession>
<evidence type="ECO:0000313" key="2">
    <source>
        <dbReference type="Proteomes" id="UP000078540"/>
    </source>
</evidence>
<protein>
    <submittedName>
        <fullName evidence="1">Uncharacterized protein</fullName>
    </submittedName>
</protein>
<dbReference type="EMBL" id="KQ976500">
    <property type="protein sequence ID" value="KYM83249.1"/>
    <property type="molecule type" value="Genomic_DNA"/>
</dbReference>
<keyword evidence="2" id="KW-1185">Reference proteome</keyword>